<dbReference type="InterPro" id="IPR017544">
    <property type="entry name" value="Exosortase-2"/>
</dbReference>
<dbReference type="InterPro" id="IPR019127">
    <property type="entry name" value="Exosortase"/>
</dbReference>
<dbReference type="GO" id="GO:0008233">
    <property type="term" value="F:peptidase activity"/>
    <property type="evidence" value="ECO:0007669"/>
    <property type="project" value="UniProtKB-KW"/>
</dbReference>
<dbReference type="GO" id="GO:0006508">
    <property type="term" value="P:proteolysis"/>
    <property type="evidence" value="ECO:0007669"/>
    <property type="project" value="UniProtKB-KW"/>
</dbReference>
<reference evidence="9 10" key="1">
    <citation type="submission" date="2018-12" db="EMBL/GenBank/DDBJ databases">
        <title>The whole draft genome of Aquabacterium sp. SJQ9.</title>
        <authorList>
            <person name="Sun L."/>
            <person name="Gao X."/>
            <person name="Chen W."/>
            <person name="Huang K."/>
        </authorList>
    </citation>
    <scope>NUCLEOTIDE SEQUENCE [LARGE SCALE GENOMIC DNA]</scope>
    <source>
        <strain evidence="9 10">SJQ9</strain>
    </source>
</reference>
<feature type="transmembrane region" description="Helical" evidence="8">
    <location>
        <begin position="49"/>
        <end position="70"/>
    </location>
</feature>
<dbReference type="EMBL" id="RSED01000042">
    <property type="protein sequence ID" value="RRR99918.1"/>
    <property type="molecule type" value="Genomic_DNA"/>
</dbReference>
<keyword evidence="6 8" id="KW-1133">Transmembrane helix</keyword>
<feature type="transmembrane region" description="Helical" evidence="8">
    <location>
        <begin position="20"/>
        <end position="43"/>
    </location>
</feature>
<dbReference type="GO" id="GO:0005886">
    <property type="term" value="C:plasma membrane"/>
    <property type="evidence" value="ECO:0007669"/>
    <property type="project" value="UniProtKB-SubCell"/>
</dbReference>
<sequence length="302" mass="32677">MSTQVTPASSPIRSASRATIVPSIPQLLLLAAGLLAMYVPTYIALDQNVWNIVGQGHGPIMLALTMWLAWQRWPSLIDAPYASSPLLASLLMAIGLLSYLVGRSQDILMLDAGSQILVFSSLILFYRGLRGLKHMWFPLFFIIFVVPLPGPLVDAITGPLKNAVSVVAEQIMYKAGYPIGRAGVTLTIGPYQLLVADACAGLNSLFALEAIGVFYMSVVQHTNKLRNIMLAIAILPISFISNVIRVIALVLVTYYFGDAVGQGFVHNFAGILLFMVATMLTIGADSFLGLFFKNKKTMPVNG</sequence>
<feature type="transmembrane region" description="Helical" evidence="8">
    <location>
        <begin position="135"/>
        <end position="153"/>
    </location>
</feature>
<evidence type="ECO:0000256" key="6">
    <source>
        <dbReference type="ARBA" id="ARBA00022989"/>
    </source>
</evidence>
<feature type="transmembrane region" description="Helical" evidence="8">
    <location>
        <begin position="228"/>
        <end position="256"/>
    </location>
</feature>
<evidence type="ECO:0000313" key="9">
    <source>
        <dbReference type="EMBL" id="RRR99918.1"/>
    </source>
</evidence>
<evidence type="ECO:0000256" key="3">
    <source>
        <dbReference type="ARBA" id="ARBA00022670"/>
    </source>
</evidence>
<evidence type="ECO:0000256" key="5">
    <source>
        <dbReference type="ARBA" id="ARBA00022801"/>
    </source>
</evidence>
<keyword evidence="7 8" id="KW-0472">Membrane</keyword>
<feature type="transmembrane region" description="Helical" evidence="8">
    <location>
        <begin position="268"/>
        <end position="292"/>
    </location>
</feature>
<gene>
    <name evidence="9" type="primary">xrtB</name>
    <name evidence="9" type="ORF">EIP75_23535</name>
</gene>
<organism evidence="9 10">
    <name type="scientific">Aquabacterium soli</name>
    <dbReference type="NCBI Taxonomy" id="2493092"/>
    <lineage>
        <taxon>Bacteria</taxon>
        <taxon>Pseudomonadati</taxon>
        <taxon>Pseudomonadota</taxon>
        <taxon>Betaproteobacteria</taxon>
        <taxon>Burkholderiales</taxon>
        <taxon>Aquabacterium</taxon>
    </lineage>
</organism>
<feature type="transmembrane region" description="Helical" evidence="8">
    <location>
        <begin position="107"/>
        <end position="126"/>
    </location>
</feature>
<evidence type="ECO:0000256" key="8">
    <source>
        <dbReference type="SAM" id="Phobius"/>
    </source>
</evidence>
<dbReference type="OrthoDB" id="597443at2"/>
<evidence type="ECO:0000256" key="4">
    <source>
        <dbReference type="ARBA" id="ARBA00022692"/>
    </source>
</evidence>
<dbReference type="NCBIfam" id="TIGR03113">
    <property type="entry name" value="exosort_XrtB"/>
    <property type="match status" value="1"/>
</dbReference>
<evidence type="ECO:0000256" key="7">
    <source>
        <dbReference type="ARBA" id="ARBA00023136"/>
    </source>
</evidence>
<dbReference type="AlphaFoldDB" id="A0A3R8U039"/>
<evidence type="ECO:0000256" key="1">
    <source>
        <dbReference type="ARBA" id="ARBA00004651"/>
    </source>
</evidence>
<dbReference type="NCBIfam" id="TIGR04178">
    <property type="entry name" value="exo_archaeo"/>
    <property type="match status" value="1"/>
</dbReference>
<dbReference type="Pfam" id="PF09721">
    <property type="entry name" value="Exosortase_EpsH"/>
    <property type="match status" value="1"/>
</dbReference>
<comment type="subcellular location">
    <subcellularLocation>
        <location evidence="1">Cell membrane</location>
        <topology evidence="1">Multi-pass membrane protein</topology>
    </subcellularLocation>
</comment>
<keyword evidence="4 8" id="KW-0812">Transmembrane</keyword>
<dbReference type="NCBIfam" id="TIGR02602">
    <property type="entry name" value="8TM_EpsH"/>
    <property type="match status" value="1"/>
</dbReference>
<proteinExistence type="predicted"/>
<comment type="caution">
    <text evidence="9">The sequence shown here is derived from an EMBL/GenBank/DDBJ whole genome shotgun (WGS) entry which is preliminary data.</text>
</comment>
<evidence type="ECO:0000313" key="10">
    <source>
        <dbReference type="Proteomes" id="UP000269265"/>
    </source>
</evidence>
<dbReference type="InterPro" id="IPR013426">
    <property type="entry name" value="EpsH-like"/>
</dbReference>
<dbReference type="InterPro" id="IPR026392">
    <property type="entry name" value="Exo/Archaeosortase_dom"/>
</dbReference>
<dbReference type="Proteomes" id="UP000269265">
    <property type="component" value="Unassembled WGS sequence"/>
</dbReference>
<protein>
    <submittedName>
        <fullName evidence="9">Exosortase B</fullName>
    </submittedName>
</protein>
<name>A0A3R8U039_9BURK</name>
<keyword evidence="2" id="KW-1003">Cell membrane</keyword>
<keyword evidence="5" id="KW-0378">Hydrolase</keyword>
<evidence type="ECO:0000256" key="2">
    <source>
        <dbReference type="ARBA" id="ARBA00022475"/>
    </source>
</evidence>
<keyword evidence="3" id="KW-0645">Protease</keyword>
<dbReference type="RefSeq" id="WP_125245628.1">
    <property type="nucleotide sequence ID" value="NZ_RSED01000042.1"/>
</dbReference>
<feature type="transmembrane region" description="Helical" evidence="8">
    <location>
        <begin position="193"/>
        <end position="216"/>
    </location>
</feature>
<accession>A0A3R8U039</accession>
<keyword evidence="10" id="KW-1185">Reference proteome</keyword>
<feature type="transmembrane region" description="Helical" evidence="8">
    <location>
        <begin position="82"/>
        <end position="101"/>
    </location>
</feature>